<keyword evidence="2" id="KW-0067">ATP-binding</keyword>
<dbReference type="SMART" id="SM00382">
    <property type="entry name" value="AAA"/>
    <property type="match status" value="2"/>
</dbReference>
<dbReference type="EMBL" id="AP024525">
    <property type="protein sequence ID" value="BCT75368.1"/>
    <property type="molecule type" value="Genomic_DNA"/>
</dbReference>
<reference evidence="4 5" key="1">
    <citation type="journal article" date="2021" name="J. Biosci. Bioeng.">
        <title>Identification and characterization of a chc gene cluster responsible for the aromatization pathway of cyclohexanecarboxylate degradation in Sinomonas cyclohexanicum ATCC 51369.</title>
        <authorList>
            <person name="Yamamoto T."/>
            <person name="Hasegawa Y."/>
            <person name="Lau P.C.K."/>
            <person name="Iwaki H."/>
        </authorList>
    </citation>
    <scope>NUCLEOTIDE SEQUENCE [LARGE SCALE GENOMIC DNA]</scope>
    <source>
        <strain evidence="4 5">ATCC 51369</strain>
    </source>
</reference>
<dbReference type="SUPFAM" id="SSF52540">
    <property type="entry name" value="P-loop containing nucleoside triphosphate hydrolases"/>
    <property type="match status" value="2"/>
</dbReference>
<evidence type="ECO:0000259" key="3">
    <source>
        <dbReference type="PROSITE" id="PS50893"/>
    </source>
</evidence>
<keyword evidence="5" id="KW-1185">Reference proteome</keyword>
<dbReference type="PROSITE" id="PS00211">
    <property type="entry name" value="ABC_TRANSPORTER_1"/>
    <property type="match status" value="1"/>
</dbReference>
<proteinExistence type="predicted"/>
<name>A0ABM7PTI1_SINCY</name>
<dbReference type="Pfam" id="PF00005">
    <property type="entry name" value="ABC_tran"/>
    <property type="match status" value="2"/>
</dbReference>
<gene>
    <name evidence="4" type="ORF">SCMU_12100</name>
</gene>
<organism evidence="4 5">
    <name type="scientific">Sinomonas cyclohexanicum</name>
    <name type="common">Corynebacterium cyclohexanicum</name>
    <dbReference type="NCBI Taxonomy" id="322009"/>
    <lineage>
        <taxon>Bacteria</taxon>
        <taxon>Bacillati</taxon>
        <taxon>Actinomycetota</taxon>
        <taxon>Actinomycetes</taxon>
        <taxon>Micrococcales</taxon>
        <taxon>Micrococcaceae</taxon>
        <taxon>Sinomonas</taxon>
    </lineage>
</organism>
<dbReference type="CDD" id="cd03215">
    <property type="entry name" value="ABC_Carb_Monos_II"/>
    <property type="match status" value="1"/>
</dbReference>
<evidence type="ECO:0000313" key="4">
    <source>
        <dbReference type="EMBL" id="BCT75368.1"/>
    </source>
</evidence>
<feature type="domain" description="ABC transporter" evidence="3">
    <location>
        <begin position="255"/>
        <end position="499"/>
    </location>
</feature>
<accession>A0ABM7PTI1</accession>
<feature type="domain" description="ABC transporter" evidence="3">
    <location>
        <begin position="3"/>
        <end position="239"/>
    </location>
</feature>
<dbReference type="InterPro" id="IPR050107">
    <property type="entry name" value="ABC_carbohydrate_import_ATPase"/>
</dbReference>
<dbReference type="InterPro" id="IPR003439">
    <property type="entry name" value="ABC_transporter-like_ATP-bd"/>
</dbReference>
<protein>
    <submittedName>
        <fullName evidence="4">ABC transporter</fullName>
    </submittedName>
</protein>
<evidence type="ECO:0000313" key="5">
    <source>
        <dbReference type="Proteomes" id="UP001319861"/>
    </source>
</evidence>
<evidence type="ECO:0000256" key="2">
    <source>
        <dbReference type="ARBA" id="ARBA00022840"/>
    </source>
</evidence>
<dbReference type="InterPro" id="IPR027417">
    <property type="entry name" value="P-loop_NTPase"/>
</dbReference>
<dbReference type="Proteomes" id="UP001319861">
    <property type="component" value="Chromosome"/>
</dbReference>
<dbReference type="CDD" id="cd03216">
    <property type="entry name" value="ABC_Carb_Monos_I"/>
    <property type="match status" value="1"/>
</dbReference>
<dbReference type="PROSITE" id="PS50893">
    <property type="entry name" value="ABC_TRANSPORTER_2"/>
    <property type="match status" value="2"/>
</dbReference>
<dbReference type="InterPro" id="IPR017871">
    <property type="entry name" value="ABC_transporter-like_CS"/>
</dbReference>
<sequence>MKLELRGITKRFGTFAANDHIDLTVEDSQVHALLGENGAGKSTLMNVLYGLYEPTEGEILVDGRSVTFRGPGDAMAAGIGMVHQHFMLVPVFTVAENVALGAETTKAAGFLDLDATRKRIREISARYGFDVDPDALVEDLPVGVQQRVEIIKALVRNAKVLILDEPTAVLTPQETDELLAIIGELKASGTSIIFISHKLREVKAVADVITVIRRGRVVGDAAPSAAPAELATMMVGRPVSLTLDKAPAEPKDTTFSVTDLTVTAPNGQRVVDGVSFSIAQGEILAVAGVQGNGQTELTEAILGLHRHVTGSVKLDGEELLGRSVKHVLEAGVGFVPEDRSHDGLVGSFSVAENLVLDLYDRAPFARGLAMSPARVATQAKEKIEEFDIRTQSADELASSLSGGNQQKVVMARELSRPLRLFIASQPTRGVDVGSIEFLHRRILAERDHGTPVMIVSTELDEIMELSDRIAVLYRGRLMGIVDGDTPRDVLGLMMAGMSADEAAAAAAQAPEKTGEADG</sequence>
<dbReference type="RefSeq" id="WP_229232124.1">
    <property type="nucleotide sequence ID" value="NZ_AP024525.1"/>
</dbReference>
<keyword evidence="1" id="KW-0547">Nucleotide-binding</keyword>
<dbReference type="InterPro" id="IPR003593">
    <property type="entry name" value="AAA+_ATPase"/>
</dbReference>
<dbReference type="PANTHER" id="PTHR43790:SF4">
    <property type="entry name" value="GUANOSINE IMPORT ATP-BINDING PROTEIN NUPO"/>
    <property type="match status" value="1"/>
</dbReference>
<dbReference type="Gene3D" id="3.40.50.300">
    <property type="entry name" value="P-loop containing nucleotide triphosphate hydrolases"/>
    <property type="match status" value="2"/>
</dbReference>
<dbReference type="PANTHER" id="PTHR43790">
    <property type="entry name" value="CARBOHYDRATE TRANSPORT ATP-BINDING PROTEIN MG119-RELATED"/>
    <property type="match status" value="1"/>
</dbReference>
<evidence type="ECO:0000256" key="1">
    <source>
        <dbReference type="ARBA" id="ARBA00022741"/>
    </source>
</evidence>